<dbReference type="EMBL" id="AP014685">
    <property type="protein sequence ID" value="BAR61930.1"/>
    <property type="molecule type" value="Genomic_DNA"/>
</dbReference>
<reference evidence="1 2" key="1">
    <citation type="submission" date="2014-11" db="EMBL/GenBank/DDBJ databases">
        <title>Symbiosis island explosion on the genome of extra-slow-growing strains of soybean bradyrhizobia with massive insertion sequences.</title>
        <authorList>
            <person name="Iida T."/>
            <person name="Minamisawa K."/>
        </authorList>
    </citation>
    <scope>NUCLEOTIDE SEQUENCE [LARGE SCALE GENOMIC DNA]</scope>
    <source>
        <strain evidence="1 2">NK6</strain>
    </source>
</reference>
<accession>A0A0E3VX27</accession>
<dbReference type="Proteomes" id="UP000063308">
    <property type="component" value="Chromosome"/>
</dbReference>
<evidence type="ECO:0000313" key="1">
    <source>
        <dbReference type="EMBL" id="BAR61930.1"/>
    </source>
</evidence>
<evidence type="ECO:0000313" key="2">
    <source>
        <dbReference type="Proteomes" id="UP000063308"/>
    </source>
</evidence>
<protein>
    <submittedName>
        <fullName evidence="1">Uncharacterized protein</fullName>
    </submittedName>
</protein>
<name>A0A0E3VX27_9BRAD</name>
<sequence>MDLMPHTDPVIIESRVRALKAADHYLRQGLPTFTFEDEAGRAYVTTDRRDAAFALDCGAKFVGYCTPRMYEVAAGVWAKPGRA</sequence>
<gene>
    <name evidence="1" type="ORF">NK6_8783</name>
</gene>
<proteinExistence type="predicted"/>
<organism evidence="1 2">
    <name type="scientific">Bradyrhizobium diazoefficiens</name>
    <dbReference type="NCBI Taxonomy" id="1355477"/>
    <lineage>
        <taxon>Bacteria</taxon>
        <taxon>Pseudomonadati</taxon>
        <taxon>Pseudomonadota</taxon>
        <taxon>Alphaproteobacteria</taxon>
        <taxon>Hyphomicrobiales</taxon>
        <taxon>Nitrobacteraceae</taxon>
        <taxon>Bradyrhizobium</taxon>
    </lineage>
</organism>
<dbReference type="AlphaFoldDB" id="A0A0E3VX27"/>